<proteinExistence type="predicted"/>
<sequence precursor="true">MNRSAIAAFGAVIALSASTSFATPQQRTEIGTLDCLIQGGVDIGFVTSKELSCTFQPADSARPPESYIGVVRKFGLEAGATGESVMRWIVLAPTVTDPYAPGSLADNYVGPSAEVTAGIGGGANILVSQTSKNLILQPISLQAQTGLNVAIGVSEFQLRSTAL</sequence>
<protein>
    <submittedName>
        <fullName evidence="2">Uncharacterized protein</fullName>
    </submittedName>
</protein>
<feature type="chain" id="PRO_5004180028" evidence="1">
    <location>
        <begin position="23"/>
        <end position="163"/>
    </location>
</feature>
<gene>
    <name evidence="2" type="ordered locus">Meso_2802</name>
</gene>
<dbReference type="EMBL" id="CP000390">
    <property type="protein sequence ID" value="ABG64178.1"/>
    <property type="molecule type" value="Genomic_DNA"/>
</dbReference>
<keyword evidence="1" id="KW-0732">Signal</keyword>
<dbReference type="OrthoDB" id="7362478at2"/>
<dbReference type="HOGENOM" id="CLU_109378_1_1_5"/>
<reference evidence="2" key="1">
    <citation type="submission" date="2006-06" db="EMBL/GenBank/DDBJ databases">
        <title>Complete sequence of chromosome of Chelativorans sp. BNC1.</title>
        <authorList>
            <consortium name="US DOE Joint Genome Institute"/>
            <person name="Copeland A."/>
            <person name="Lucas S."/>
            <person name="Lapidus A."/>
            <person name="Barry K."/>
            <person name="Detter J.C."/>
            <person name="Glavina del Rio T."/>
            <person name="Hammon N."/>
            <person name="Israni S."/>
            <person name="Dalin E."/>
            <person name="Tice H."/>
            <person name="Pitluck S."/>
            <person name="Chertkov O."/>
            <person name="Brettin T."/>
            <person name="Bruce D."/>
            <person name="Han C."/>
            <person name="Tapia R."/>
            <person name="Gilna P."/>
            <person name="Schmutz J."/>
            <person name="Larimer F."/>
            <person name="Land M."/>
            <person name="Hauser L."/>
            <person name="Kyrpides N."/>
            <person name="Mikhailova N."/>
            <person name="Richardson P."/>
        </authorList>
    </citation>
    <scope>NUCLEOTIDE SEQUENCE</scope>
    <source>
        <strain evidence="2">BNC1</strain>
    </source>
</reference>
<dbReference type="KEGG" id="mes:Meso_2802"/>
<organism evidence="2">
    <name type="scientific">Chelativorans sp. (strain BNC1)</name>
    <dbReference type="NCBI Taxonomy" id="266779"/>
    <lineage>
        <taxon>Bacteria</taxon>
        <taxon>Pseudomonadati</taxon>
        <taxon>Pseudomonadota</taxon>
        <taxon>Alphaproteobacteria</taxon>
        <taxon>Hyphomicrobiales</taxon>
        <taxon>Phyllobacteriaceae</taxon>
        <taxon>Chelativorans</taxon>
    </lineage>
</organism>
<name>Q11EJ7_CHESB</name>
<evidence type="ECO:0000313" key="2">
    <source>
        <dbReference type="EMBL" id="ABG64178.1"/>
    </source>
</evidence>
<accession>Q11EJ7</accession>
<dbReference type="STRING" id="266779.Meso_2802"/>
<feature type="signal peptide" evidence="1">
    <location>
        <begin position="1"/>
        <end position="22"/>
    </location>
</feature>
<dbReference type="InterPro" id="IPR009333">
    <property type="entry name" value="DUF992"/>
</dbReference>
<dbReference type="Pfam" id="PF06186">
    <property type="entry name" value="DUF992"/>
    <property type="match status" value="1"/>
</dbReference>
<evidence type="ECO:0000256" key="1">
    <source>
        <dbReference type="SAM" id="SignalP"/>
    </source>
</evidence>
<dbReference type="eggNOG" id="ENOG5032SJ7">
    <property type="taxonomic scope" value="Bacteria"/>
</dbReference>
<dbReference type="AlphaFoldDB" id="Q11EJ7"/>